<dbReference type="NCBIfam" id="TIGR01382">
    <property type="entry name" value="PfpI"/>
    <property type="match status" value="1"/>
</dbReference>
<dbReference type="CDD" id="cd03134">
    <property type="entry name" value="GATase1_PfpI_like"/>
    <property type="match status" value="1"/>
</dbReference>
<evidence type="ECO:0000259" key="2">
    <source>
        <dbReference type="Pfam" id="PF01965"/>
    </source>
</evidence>
<dbReference type="EMBL" id="JWLW01000012">
    <property type="protein sequence ID" value="KHT54175.1"/>
    <property type="molecule type" value="Genomic_DNA"/>
</dbReference>
<dbReference type="SUPFAM" id="SSF52317">
    <property type="entry name" value="Class I glutamine amidotransferase-like"/>
    <property type="match status" value="1"/>
</dbReference>
<dbReference type="GO" id="GO:0016740">
    <property type="term" value="F:transferase activity"/>
    <property type="evidence" value="ECO:0007669"/>
    <property type="project" value="UniProtKB-KW"/>
</dbReference>
<keyword evidence="3" id="KW-0808">Transferase</keyword>
<dbReference type="OrthoDB" id="9792284at2"/>
<dbReference type="InterPro" id="IPR006286">
    <property type="entry name" value="C56_PfpI-like"/>
</dbReference>
<dbReference type="AlphaFoldDB" id="A0A0B3Z731"/>
<proteinExistence type="inferred from homology"/>
<dbReference type="Gene3D" id="3.40.50.880">
    <property type="match status" value="1"/>
</dbReference>
<dbReference type="Pfam" id="PF01965">
    <property type="entry name" value="DJ-1_PfpI"/>
    <property type="match status" value="1"/>
</dbReference>
<dbReference type="PANTHER" id="PTHR42733:SF12">
    <property type="entry name" value="PROTEINASE"/>
    <property type="match status" value="1"/>
</dbReference>
<sequence>MSNIQNLKGKKIAILATNGFEQSELIQPRDKFIEQGADVEVLSIDDQSTIKAWDEDNWGKEINVDKQVTSVNPEDYDALVLPGGQINPDVLRTNEDAVAFIKSANSAASIKAIGAICHGPWLLVESGLAKGAALTSFPSIQTDLKNAGATWVDEEVVTHAKLVTSRNPDDIPAFVDKISEMVAQ</sequence>
<reference evidence="3 4" key="1">
    <citation type="submission" date="2014-12" db="EMBL/GenBank/DDBJ databases">
        <title>Genome sequencing of Alteromonas marina AD001.</title>
        <authorList>
            <person name="Adrian T.G.S."/>
            <person name="Chan K.G."/>
        </authorList>
    </citation>
    <scope>NUCLEOTIDE SEQUENCE [LARGE SCALE GENOMIC DNA]</scope>
    <source>
        <strain evidence="3 4">AD001</strain>
    </source>
</reference>
<dbReference type="InterPro" id="IPR002818">
    <property type="entry name" value="DJ-1/PfpI"/>
</dbReference>
<organism evidence="3 4">
    <name type="scientific">Alteromonas marina</name>
    <dbReference type="NCBI Taxonomy" id="203795"/>
    <lineage>
        <taxon>Bacteria</taxon>
        <taxon>Pseudomonadati</taxon>
        <taxon>Pseudomonadota</taxon>
        <taxon>Gammaproteobacteria</taxon>
        <taxon>Alteromonadales</taxon>
        <taxon>Alteromonadaceae</taxon>
        <taxon>Alteromonas/Salinimonas group</taxon>
        <taxon>Alteromonas</taxon>
    </lineage>
</organism>
<gene>
    <name evidence="3" type="ORF">RJ41_06480</name>
</gene>
<feature type="domain" description="DJ-1/PfpI" evidence="2">
    <location>
        <begin position="10"/>
        <end position="180"/>
    </location>
</feature>
<evidence type="ECO:0000256" key="1">
    <source>
        <dbReference type="ARBA" id="ARBA00008542"/>
    </source>
</evidence>
<name>A0A0B3Z731_9ALTE</name>
<accession>A0A0B3Z731</accession>
<evidence type="ECO:0000313" key="3">
    <source>
        <dbReference type="EMBL" id="KHT54175.1"/>
    </source>
</evidence>
<dbReference type="InterPro" id="IPR029062">
    <property type="entry name" value="Class_I_gatase-like"/>
</dbReference>
<dbReference type="PROSITE" id="PS51276">
    <property type="entry name" value="PEPTIDASE_C56_PFPI"/>
    <property type="match status" value="1"/>
</dbReference>
<protein>
    <submittedName>
        <fullName evidence="3">Glutamine amidotransferase</fullName>
    </submittedName>
</protein>
<comment type="caution">
    <text evidence="3">The sequence shown here is derived from an EMBL/GenBank/DDBJ whole genome shotgun (WGS) entry which is preliminary data.</text>
</comment>
<dbReference type="RefSeq" id="WP_039218437.1">
    <property type="nucleotide sequence ID" value="NZ_JWLW01000012.1"/>
</dbReference>
<dbReference type="Proteomes" id="UP000031197">
    <property type="component" value="Unassembled WGS sequence"/>
</dbReference>
<comment type="similarity">
    <text evidence="1">Belongs to the peptidase C56 family.</text>
</comment>
<dbReference type="PANTHER" id="PTHR42733">
    <property type="entry name" value="DJ-1 PROTEIN"/>
    <property type="match status" value="1"/>
</dbReference>
<evidence type="ECO:0000313" key="4">
    <source>
        <dbReference type="Proteomes" id="UP000031197"/>
    </source>
</evidence>
<keyword evidence="4" id="KW-1185">Reference proteome</keyword>
<keyword evidence="3" id="KW-0315">Glutamine amidotransferase</keyword>